<feature type="region of interest" description="Disordered" evidence="1">
    <location>
        <begin position="452"/>
        <end position="509"/>
    </location>
</feature>
<dbReference type="PANTHER" id="PTHR45890">
    <property type="entry name" value="AARF DOMAIN CONTAINING KINASE 2 (PREDICTED)"/>
    <property type="match status" value="1"/>
</dbReference>
<evidence type="ECO:0000256" key="2">
    <source>
        <dbReference type="SAM" id="Phobius"/>
    </source>
</evidence>
<proteinExistence type="predicted"/>
<dbReference type="Proteomes" id="UP000075714">
    <property type="component" value="Unassembled WGS sequence"/>
</dbReference>
<organism evidence="4 5">
    <name type="scientific">Gonium pectorale</name>
    <name type="common">Green alga</name>
    <dbReference type="NCBI Taxonomy" id="33097"/>
    <lineage>
        <taxon>Eukaryota</taxon>
        <taxon>Viridiplantae</taxon>
        <taxon>Chlorophyta</taxon>
        <taxon>core chlorophytes</taxon>
        <taxon>Chlorophyceae</taxon>
        <taxon>CS clade</taxon>
        <taxon>Chlamydomonadales</taxon>
        <taxon>Volvocaceae</taxon>
        <taxon>Gonium</taxon>
    </lineage>
</organism>
<evidence type="ECO:0000313" key="4">
    <source>
        <dbReference type="EMBL" id="KXZ56229.1"/>
    </source>
</evidence>
<dbReference type="AlphaFoldDB" id="A0A150H260"/>
<feature type="transmembrane region" description="Helical" evidence="2">
    <location>
        <begin position="76"/>
        <end position="99"/>
    </location>
</feature>
<feature type="domain" description="ABC1 atypical kinase-like" evidence="3">
    <location>
        <begin position="243"/>
        <end position="447"/>
    </location>
</feature>
<feature type="compositionally biased region" description="Basic and acidic residues" evidence="1">
    <location>
        <begin position="1"/>
        <end position="12"/>
    </location>
</feature>
<dbReference type="InterPro" id="IPR011009">
    <property type="entry name" value="Kinase-like_dom_sf"/>
</dbReference>
<evidence type="ECO:0000259" key="3">
    <source>
        <dbReference type="Pfam" id="PF03109"/>
    </source>
</evidence>
<sequence>MSPERGETRAETGADAPPGWQLALSASPAQAEQLAQQEQAEAESLGLPLYGRADHAHAQARPTGLSERLGLACRGAYLLLVFLPFLTVGVALLLLAAALGSGSSGSPPGGHPATSSSSSSPAPPTVAAGDRPSHTSCPSTSAVTATGAARGHPSSRGGGSDSGSGSGGHGGGSPHAVPIKAAGAQRRRREWRRGAASACRRAAWRLLLGGCRRSGAAFIKWGQWSATRVDLFPDDFCEALSSLHDRAPTHSFAFTRKQVESSFGCALECMFEAFDPRPIASGSIAQVHRALMRRSDGTPLDVAVKVVHPRVALRIRQDFALLLPAASALGRVPSLRSLSLPETVSQFSASMTAQADLRVEAAHLRRFHANFARVAGQVTTPRPLPGLVRREVLVESWEAGRSVAGFIRRPTPLNTAIVCLGVDTYLKMLLQDNFVHTDLHPGNIMVRMVDREGAPMPLPPPEALSTPPQAAQPSSHPRQPHQPPRPAHGTAAGGASGTVPAATAAAAAPGPDAGHRVQLVLLDFGLAEELTPTVRYHFISFLHHLMRGDGAAAAAHLLRWTSRRQACPDPRAFVADMRALAAARCDVRSLPGIDLDAVMKDVLRLARRHRVTIDSCYASLVIAVCVIVGFATSLDPGVNLVDAAVPAMLAHALTGRVVGRLYS</sequence>
<gene>
    <name evidence="4" type="ORF">GPECTOR_1g2</name>
</gene>
<dbReference type="Pfam" id="PF03109">
    <property type="entry name" value="ABC1"/>
    <property type="match status" value="1"/>
</dbReference>
<accession>A0A150H260</accession>
<dbReference type="PANTHER" id="PTHR45890:SF9">
    <property type="entry name" value="PROTEIN KINASE DOMAIN-CONTAINING PROTEIN"/>
    <property type="match status" value="1"/>
</dbReference>
<keyword evidence="5" id="KW-1185">Reference proteome</keyword>
<dbReference type="SUPFAM" id="SSF56112">
    <property type="entry name" value="Protein kinase-like (PK-like)"/>
    <property type="match status" value="1"/>
</dbReference>
<name>A0A150H260_GONPE</name>
<feature type="compositionally biased region" description="Low complexity" evidence="1">
    <location>
        <begin position="463"/>
        <end position="477"/>
    </location>
</feature>
<feature type="compositionally biased region" description="Polar residues" evidence="1">
    <location>
        <begin position="134"/>
        <end position="144"/>
    </location>
</feature>
<dbReference type="STRING" id="33097.A0A150H260"/>
<dbReference type="CDD" id="cd13971">
    <property type="entry name" value="ADCK2-like"/>
    <property type="match status" value="1"/>
</dbReference>
<keyword evidence="2" id="KW-1133">Transmembrane helix</keyword>
<dbReference type="OrthoDB" id="1290869at2759"/>
<keyword evidence="2" id="KW-0472">Membrane</keyword>
<feature type="compositionally biased region" description="Low complexity" evidence="1">
    <location>
        <begin position="497"/>
        <end position="509"/>
    </location>
</feature>
<feature type="region of interest" description="Disordered" evidence="1">
    <location>
        <begin position="1"/>
        <end position="21"/>
    </location>
</feature>
<dbReference type="InterPro" id="IPR044095">
    <property type="entry name" value="ADCK2_dom"/>
</dbReference>
<evidence type="ECO:0000256" key="1">
    <source>
        <dbReference type="SAM" id="MobiDB-lite"/>
    </source>
</evidence>
<feature type="compositionally biased region" description="Gly residues" evidence="1">
    <location>
        <begin position="156"/>
        <end position="173"/>
    </location>
</feature>
<dbReference type="InterPro" id="IPR052402">
    <property type="entry name" value="ADCK_kinase"/>
</dbReference>
<feature type="compositionally biased region" description="Low complexity" evidence="1">
    <location>
        <begin position="102"/>
        <end position="129"/>
    </location>
</feature>
<protein>
    <recommendedName>
        <fullName evidence="3">ABC1 atypical kinase-like domain-containing protein</fullName>
    </recommendedName>
</protein>
<feature type="region of interest" description="Disordered" evidence="1">
    <location>
        <begin position="102"/>
        <end position="188"/>
    </location>
</feature>
<keyword evidence="2" id="KW-0812">Transmembrane</keyword>
<comment type="caution">
    <text evidence="4">The sequence shown here is derived from an EMBL/GenBank/DDBJ whole genome shotgun (WGS) entry which is preliminary data.</text>
</comment>
<reference evidence="5" key="1">
    <citation type="journal article" date="2016" name="Nat. Commun.">
        <title>The Gonium pectorale genome demonstrates co-option of cell cycle regulation during the evolution of multicellularity.</title>
        <authorList>
            <person name="Hanschen E.R."/>
            <person name="Marriage T.N."/>
            <person name="Ferris P.J."/>
            <person name="Hamaji T."/>
            <person name="Toyoda A."/>
            <person name="Fujiyama A."/>
            <person name="Neme R."/>
            <person name="Noguchi H."/>
            <person name="Minakuchi Y."/>
            <person name="Suzuki M."/>
            <person name="Kawai-Toyooka H."/>
            <person name="Smith D.R."/>
            <person name="Sparks H."/>
            <person name="Anderson J."/>
            <person name="Bakaric R."/>
            <person name="Luria V."/>
            <person name="Karger A."/>
            <person name="Kirschner M.W."/>
            <person name="Durand P.M."/>
            <person name="Michod R.E."/>
            <person name="Nozaki H."/>
            <person name="Olson B.J."/>
        </authorList>
    </citation>
    <scope>NUCLEOTIDE SEQUENCE [LARGE SCALE GENOMIC DNA]</scope>
    <source>
        <strain evidence="5">NIES-2863</strain>
    </source>
</reference>
<dbReference type="InterPro" id="IPR004147">
    <property type="entry name" value="ABC1_dom"/>
</dbReference>
<evidence type="ECO:0000313" key="5">
    <source>
        <dbReference type="Proteomes" id="UP000075714"/>
    </source>
</evidence>
<dbReference type="EMBL" id="LSYV01000002">
    <property type="protein sequence ID" value="KXZ56229.1"/>
    <property type="molecule type" value="Genomic_DNA"/>
</dbReference>